<comment type="caution">
    <text evidence="2">The sequence shown here is derived from an EMBL/GenBank/DDBJ whole genome shotgun (WGS) entry which is preliminary data.</text>
</comment>
<evidence type="ECO:0000256" key="1">
    <source>
        <dbReference type="SAM" id="SignalP"/>
    </source>
</evidence>
<name>A0A0L6CTC9_9RHOB</name>
<protein>
    <submittedName>
        <fullName evidence="2">Uncharacterized protein</fullName>
    </submittedName>
</protein>
<keyword evidence="1" id="KW-0732">Signal</keyword>
<proteinExistence type="predicted"/>
<organism evidence="2 3">
    <name type="scientific">Roseovarius tolerans</name>
    <dbReference type="NCBI Taxonomy" id="74031"/>
    <lineage>
        <taxon>Bacteria</taxon>
        <taxon>Pseudomonadati</taxon>
        <taxon>Pseudomonadota</taxon>
        <taxon>Alphaproteobacteria</taxon>
        <taxon>Rhodobacterales</taxon>
        <taxon>Roseobacteraceae</taxon>
        <taxon>Roseovarius</taxon>
    </lineage>
</organism>
<feature type="signal peptide" evidence="1">
    <location>
        <begin position="1"/>
        <end position="22"/>
    </location>
</feature>
<dbReference type="Proteomes" id="UP000037046">
    <property type="component" value="Unassembled WGS sequence"/>
</dbReference>
<accession>A0A0L6CTC9</accession>
<dbReference type="STRING" id="74031.SAMN04488077_102274"/>
<feature type="chain" id="PRO_5005563260" evidence="1">
    <location>
        <begin position="23"/>
        <end position="512"/>
    </location>
</feature>
<evidence type="ECO:0000313" key="2">
    <source>
        <dbReference type="EMBL" id="KNX41024.1"/>
    </source>
</evidence>
<keyword evidence="3" id="KW-1185">Reference proteome</keyword>
<dbReference type="OrthoDB" id="7929427at2"/>
<sequence>MSFLRRSSLTLLATLWATLGAAQEPLSAIGWLNDAETVALGRPYTKPDEPPAADRVVVPGVTVTALDAPRADAVGLLPGSTTGLPSTLWQDSATDAILERLGDLPDVPLPAVQALFYTLLLAEAHAPDDAGSGARFLAARLAALRRFGAVEPALAMVERAGGATPALFDQWLDLALLDGSEDRACTALSKAQHLSRRLAARIYCTARAGDWDTAALTYHGATATDGLNDTDATLLALFLDPGMIEDIETPAPPAQITPLQFRLFEAIGAPLSTRNLPRAFAMADLRGTAGWKAELEAAERLARTGALPGAQLLGLYTARKPAASGGVWDRVAAVQRLDNALSNGDPTVVAQAIPAAWQAARAVRLETIFAELFSERLLKIDLPPEVQAQAFDIALLSSLYETAAQTLTPTNARQRFAAGLARGAPSEAEATRPVEQAVARGFARVAPAPAHQVLIEEGRLGEAILLAARELDSNAGSGRETLSAALGTLRAVGLEDTARRAALQMLLLERLS</sequence>
<dbReference type="AlphaFoldDB" id="A0A0L6CTC9"/>
<reference evidence="3" key="1">
    <citation type="submission" date="2015-07" db="EMBL/GenBank/DDBJ databases">
        <title>Draft Genome Sequence of Roseovarius tolerans EL-164, a producer of N-Acylated Alanine Methyl Esters (NAMEs).</title>
        <authorList>
            <person name="Voget S."/>
            <person name="Bruns H."/>
            <person name="Wagner-Doebler I."/>
            <person name="Schulz S."/>
            <person name="Daniel R."/>
        </authorList>
    </citation>
    <scope>NUCLEOTIDE SEQUENCE [LARGE SCALE GENOMIC DNA]</scope>
    <source>
        <strain evidence="3">EL-164</strain>
    </source>
</reference>
<dbReference type="EMBL" id="LGVV01000033">
    <property type="protein sequence ID" value="KNX41024.1"/>
    <property type="molecule type" value="Genomic_DNA"/>
</dbReference>
<gene>
    <name evidence="2" type="ORF">ROTO_24000</name>
</gene>
<evidence type="ECO:0000313" key="3">
    <source>
        <dbReference type="Proteomes" id="UP000037046"/>
    </source>
</evidence>
<dbReference type="PATRIC" id="fig|74031.6.peg.2453"/>